<dbReference type="InterPro" id="IPR050313">
    <property type="entry name" value="Carb_Metab_HTH_regulators"/>
</dbReference>
<dbReference type="Pfam" id="PF08220">
    <property type="entry name" value="HTH_DeoR"/>
    <property type="match status" value="1"/>
</dbReference>
<dbReference type="Gene3D" id="3.40.50.1360">
    <property type="match status" value="1"/>
</dbReference>
<dbReference type="PROSITE" id="PS51000">
    <property type="entry name" value="HTH_DEOR_2"/>
    <property type="match status" value="1"/>
</dbReference>
<accession>A0A494XVG9</accession>
<keyword evidence="2" id="KW-0238">DNA-binding</keyword>
<reference evidence="5 6" key="1">
    <citation type="submission" date="2018-10" db="EMBL/GenBank/DDBJ databases">
        <title>Cohnella sp. M2MS4P-1, whole genome shotgun sequence.</title>
        <authorList>
            <person name="Tuo L."/>
        </authorList>
    </citation>
    <scope>NUCLEOTIDE SEQUENCE [LARGE SCALE GENOMIC DNA]</scope>
    <source>
        <strain evidence="5 6">M2MS4P-1</strain>
    </source>
</reference>
<dbReference type="Pfam" id="PF00455">
    <property type="entry name" value="DeoRC"/>
    <property type="match status" value="1"/>
</dbReference>
<name>A0A494XVG9_9BACL</name>
<dbReference type="EMBL" id="RBZM01000006">
    <property type="protein sequence ID" value="RKP52936.1"/>
    <property type="molecule type" value="Genomic_DNA"/>
</dbReference>
<dbReference type="PANTHER" id="PTHR30363">
    <property type="entry name" value="HTH-TYPE TRANSCRIPTIONAL REGULATOR SRLR-RELATED"/>
    <property type="match status" value="1"/>
</dbReference>
<dbReference type="SMART" id="SM00420">
    <property type="entry name" value="HTH_DEOR"/>
    <property type="match status" value="1"/>
</dbReference>
<dbReference type="InterPro" id="IPR036388">
    <property type="entry name" value="WH-like_DNA-bd_sf"/>
</dbReference>
<sequence length="259" mass="27815">MNNGLNARQLQIMERIQELGEIKIPELSEALQVTEMTIRRDIEKLESLGSVKRTFGGAIFVGKDVALQDRTGIRIEEKQRIGRAAAKLIQAGDSIFIDGGTTTLEVAKHIPKGLNITVVTNAMNVALELAGKEIQTMVTGGMLRESTSSLVGPVAAQALSGMAFDRAFLGATGIDEQHGFSNSNLYETEIKRLAIRQANETTVVLDHSKFGAKVLASFASLGAIRRMVTDRLPPEGLALACQEAGLELIVADDTGGKQQ</sequence>
<dbReference type="SUPFAM" id="SSF46785">
    <property type="entry name" value="Winged helix' DNA-binding domain"/>
    <property type="match status" value="1"/>
</dbReference>
<dbReference type="GO" id="GO:0003677">
    <property type="term" value="F:DNA binding"/>
    <property type="evidence" value="ECO:0007669"/>
    <property type="project" value="UniProtKB-KW"/>
</dbReference>
<dbReference type="GO" id="GO:0003700">
    <property type="term" value="F:DNA-binding transcription factor activity"/>
    <property type="evidence" value="ECO:0007669"/>
    <property type="project" value="InterPro"/>
</dbReference>
<keyword evidence="1" id="KW-0805">Transcription regulation</keyword>
<proteinExistence type="predicted"/>
<feature type="domain" description="HTH deoR-type" evidence="4">
    <location>
        <begin position="5"/>
        <end position="60"/>
    </location>
</feature>
<dbReference type="OrthoDB" id="9797223at2"/>
<dbReference type="InterPro" id="IPR001034">
    <property type="entry name" value="DeoR_HTH"/>
</dbReference>
<dbReference type="RefSeq" id="WP_120977680.1">
    <property type="nucleotide sequence ID" value="NZ_RBZM01000006.1"/>
</dbReference>
<keyword evidence="3" id="KW-0804">Transcription</keyword>
<dbReference type="Gene3D" id="1.10.10.10">
    <property type="entry name" value="Winged helix-like DNA-binding domain superfamily/Winged helix DNA-binding domain"/>
    <property type="match status" value="1"/>
</dbReference>
<gene>
    <name evidence="5" type="ORF">D7Z26_14400</name>
</gene>
<evidence type="ECO:0000256" key="3">
    <source>
        <dbReference type="ARBA" id="ARBA00023163"/>
    </source>
</evidence>
<dbReference type="InterPro" id="IPR037171">
    <property type="entry name" value="NagB/RpiA_transferase-like"/>
</dbReference>
<comment type="caution">
    <text evidence="5">The sequence shown here is derived from an EMBL/GenBank/DDBJ whole genome shotgun (WGS) entry which is preliminary data.</text>
</comment>
<dbReference type="PROSITE" id="PS00894">
    <property type="entry name" value="HTH_DEOR_1"/>
    <property type="match status" value="1"/>
</dbReference>
<dbReference type="InterPro" id="IPR014036">
    <property type="entry name" value="DeoR-like_C"/>
</dbReference>
<dbReference type="SUPFAM" id="SSF100950">
    <property type="entry name" value="NagB/RpiA/CoA transferase-like"/>
    <property type="match status" value="1"/>
</dbReference>
<keyword evidence="6" id="KW-1185">Reference proteome</keyword>
<dbReference type="SMART" id="SM01134">
    <property type="entry name" value="DeoRC"/>
    <property type="match status" value="1"/>
</dbReference>
<evidence type="ECO:0000256" key="1">
    <source>
        <dbReference type="ARBA" id="ARBA00023015"/>
    </source>
</evidence>
<evidence type="ECO:0000259" key="4">
    <source>
        <dbReference type="PROSITE" id="PS51000"/>
    </source>
</evidence>
<dbReference type="InterPro" id="IPR018356">
    <property type="entry name" value="Tscrpt_reg_HTH_DeoR_CS"/>
</dbReference>
<evidence type="ECO:0000256" key="2">
    <source>
        <dbReference type="ARBA" id="ARBA00023125"/>
    </source>
</evidence>
<dbReference type="AlphaFoldDB" id="A0A494XVG9"/>
<evidence type="ECO:0000313" key="5">
    <source>
        <dbReference type="EMBL" id="RKP52936.1"/>
    </source>
</evidence>
<protein>
    <submittedName>
        <fullName evidence="5">DeoR/GlpR transcriptional regulator</fullName>
    </submittedName>
</protein>
<dbReference type="PANTHER" id="PTHR30363:SF44">
    <property type="entry name" value="AGA OPERON TRANSCRIPTIONAL REPRESSOR-RELATED"/>
    <property type="match status" value="1"/>
</dbReference>
<evidence type="ECO:0000313" key="6">
    <source>
        <dbReference type="Proteomes" id="UP000282076"/>
    </source>
</evidence>
<dbReference type="InterPro" id="IPR036390">
    <property type="entry name" value="WH_DNA-bd_sf"/>
</dbReference>
<dbReference type="PRINTS" id="PR00037">
    <property type="entry name" value="HTHLACR"/>
</dbReference>
<organism evidence="5 6">
    <name type="scientific">Cohnella endophytica</name>
    <dbReference type="NCBI Taxonomy" id="2419778"/>
    <lineage>
        <taxon>Bacteria</taxon>
        <taxon>Bacillati</taxon>
        <taxon>Bacillota</taxon>
        <taxon>Bacilli</taxon>
        <taxon>Bacillales</taxon>
        <taxon>Paenibacillaceae</taxon>
        <taxon>Cohnella</taxon>
    </lineage>
</organism>
<dbReference type="Proteomes" id="UP000282076">
    <property type="component" value="Unassembled WGS sequence"/>
</dbReference>